<evidence type="ECO:0000313" key="2">
    <source>
        <dbReference type="Proteomes" id="UP001239111"/>
    </source>
</evidence>
<dbReference type="Proteomes" id="UP001239111">
    <property type="component" value="Chromosome 1"/>
</dbReference>
<proteinExistence type="predicted"/>
<name>A0ACC2PU17_9HYME</name>
<organism evidence="1 2">
    <name type="scientific">Eretmocerus hayati</name>
    <dbReference type="NCBI Taxonomy" id="131215"/>
    <lineage>
        <taxon>Eukaryota</taxon>
        <taxon>Metazoa</taxon>
        <taxon>Ecdysozoa</taxon>
        <taxon>Arthropoda</taxon>
        <taxon>Hexapoda</taxon>
        <taxon>Insecta</taxon>
        <taxon>Pterygota</taxon>
        <taxon>Neoptera</taxon>
        <taxon>Endopterygota</taxon>
        <taxon>Hymenoptera</taxon>
        <taxon>Apocrita</taxon>
        <taxon>Proctotrupomorpha</taxon>
        <taxon>Chalcidoidea</taxon>
        <taxon>Aphelinidae</taxon>
        <taxon>Aphelininae</taxon>
        <taxon>Eretmocerus</taxon>
    </lineage>
</organism>
<reference evidence="1" key="1">
    <citation type="submission" date="2023-04" db="EMBL/GenBank/DDBJ databases">
        <title>A chromosome-level genome assembly of the parasitoid wasp Eretmocerus hayati.</title>
        <authorList>
            <person name="Zhong Y."/>
            <person name="Liu S."/>
            <person name="Liu Y."/>
        </authorList>
    </citation>
    <scope>NUCLEOTIDE SEQUENCE</scope>
    <source>
        <strain evidence="1">ZJU_SS_LIU_2023</strain>
    </source>
</reference>
<accession>A0ACC2PU17</accession>
<evidence type="ECO:0000313" key="1">
    <source>
        <dbReference type="EMBL" id="KAJ8687021.1"/>
    </source>
</evidence>
<dbReference type="EMBL" id="CM056741">
    <property type="protein sequence ID" value="KAJ8687021.1"/>
    <property type="molecule type" value="Genomic_DNA"/>
</dbReference>
<protein>
    <submittedName>
        <fullName evidence="1">Uncharacterized protein</fullName>
    </submittedName>
</protein>
<keyword evidence="2" id="KW-1185">Reference proteome</keyword>
<sequence>MTRISGSSLKPFLSLTYFLAQTVFVVLLVVVLDVYGFENGQERITTTLKRRIGDKGDTGPPQFSIEAAPLLTPLWTVQAPAESRKVADQRIERNVTSANETNNTGFMPSFHLGPIGTLSVPPIDLDKQQSGLFNVDPPQLANARNRSGSPFNSVRTIKFENGSDNVKLVQEPKAQSAFRPSQKVENFVRPIDDATKQNVRQPQVNGNVKGEKAFDINNRNNVASEHVVDQALVGQQRNKLVTHYAFDDYGNNHQQYSNYEIRPAKVHEINVHPPPHHESAILPVIQSHHLQHQPSHIQPSAYVDEKIVRPEMVINVHPISYQATTLDSFEKPKTVIYVTSHDMAKAQQLNYDYYQPSVYDHQETPYILPEHVDYNHYEQQYPLLYEHHARSVSPWKKILHLVGAFLPLGLLFALLSPKVVNTSQTEPNIVLSKLRGNDLSAEHKNHQRPDGSSSISSSISSDEELTGIYNSEDTCEETSICRLIATADSSGAKLLQQLLRHVVDRTTESVVRKKELDKIFDAAKMGNCDVLTCNFYDVGYGVDPVHLTEFPFIVALALKKDTNEIEKLQFCGGTLISTRHVITMKHCLTDKLEEHVQVLTGSSDLTSASIRRFDVKKWIMYETWALVRDEAKKGAIDTPAIVVLKNHITSVTPVVRSKEKPSKLSGLKVTMAGWGSLDTGLRPTIMRKVALKVLSKEKCKQRMAKFLQCLRKIVGNDSIICTAAKPHALGGNGDSGDPILDEKQQLVGVHIGLCPDFDSPHPKQINSGISIYYYKDFIDEVMMLYM</sequence>
<comment type="caution">
    <text evidence="1">The sequence shown here is derived from an EMBL/GenBank/DDBJ whole genome shotgun (WGS) entry which is preliminary data.</text>
</comment>
<gene>
    <name evidence="1" type="ORF">QAD02_022815</name>
</gene>